<organism evidence="5 7">
    <name type="scientific">Anaerococcus octavius</name>
    <dbReference type="NCBI Taxonomy" id="54007"/>
    <lineage>
        <taxon>Bacteria</taxon>
        <taxon>Bacillati</taxon>
        <taxon>Bacillota</taxon>
        <taxon>Tissierellia</taxon>
        <taxon>Tissierellales</taxon>
        <taxon>Peptoniphilaceae</taxon>
        <taxon>Anaerococcus</taxon>
    </lineage>
</organism>
<dbReference type="AlphaFoldDB" id="A0A2I1M6N9"/>
<keyword evidence="3 5" id="KW-0418">Kinase</keyword>
<comment type="pathway">
    <text evidence="3">Cofactor biosynthesis; coenzyme A biosynthesis; CoA from (R)-pantothenate: step 5/5.</text>
</comment>
<evidence type="ECO:0000256" key="1">
    <source>
        <dbReference type="ARBA" id="ARBA00022741"/>
    </source>
</evidence>
<dbReference type="InterPro" id="IPR027417">
    <property type="entry name" value="P-loop_NTPase"/>
</dbReference>
<dbReference type="OrthoDB" id="9812943at2"/>
<dbReference type="GO" id="GO:0004140">
    <property type="term" value="F:dephospho-CoA kinase activity"/>
    <property type="evidence" value="ECO:0007669"/>
    <property type="project" value="UniProtKB-UniRule"/>
</dbReference>
<dbReference type="HAMAP" id="MF_00376">
    <property type="entry name" value="Dephospho_CoA_kinase"/>
    <property type="match status" value="1"/>
</dbReference>
<dbReference type="EMBL" id="PKGS01000005">
    <property type="protein sequence ID" value="PKZ15785.1"/>
    <property type="molecule type" value="Genomic_DNA"/>
</dbReference>
<dbReference type="Pfam" id="PF01121">
    <property type="entry name" value="CoaE"/>
    <property type="match status" value="1"/>
</dbReference>
<dbReference type="PANTHER" id="PTHR10695">
    <property type="entry name" value="DEPHOSPHO-COA KINASE-RELATED"/>
    <property type="match status" value="1"/>
</dbReference>
<comment type="catalytic activity">
    <reaction evidence="3">
        <text>3'-dephospho-CoA + ATP = ADP + CoA + H(+)</text>
        <dbReference type="Rhea" id="RHEA:18245"/>
        <dbReference type="ChEBI" id="CHEBI:15378"/>
        <dbReference type="ChEBI" id="CHEBI:30616"/>
        <dbReference type="ChEBI" id="CHEBI:57287"/>
        <dbReference type="ChEBI" id="CHEBI:57328"/>
        <dbReference type="ChEBI" id="CHEBI:456216"/>
        <dbReference type="EC" id="2.7.1.24"/>
    </reaction>
</comment>
<reference evidence="5 7" key="1">
    <citation type="submission" date="2017-12" db="EMBL/GenBank/DDBJ databases">
        <title>Phylogenetic diversity of female urinary microbiome.</title>
        <authorList>
            <person name="Thomas-White K."/>
            <person name="Wolfe A.J."/>
        </authorList>
    </citation>
    <scope>NUCLEOTIDE SEQUENCE [LARGE SCALE GENOMIC DNA]</scope>
    <source>
        <strain evidence="5 7">UMB0119</strain>
    </source>
</reference>
<dbReference type="Proteomes" id="UP000234335">
    <property type="component" value="Unassembled WGS sequence"/>
</dbReference>
<protein>
    <recommendedName>
        <fullName evidence="3 4">Dephospho-CoA kinase</fullName>
        <ecNumber evidence="3 4">2.7.1.24</ecNumber>
    </recommendedName>
    <alternativeName>
        <fullName evidence="3">Dephosphocoenzyme A kinase</fullName>
    </alternativeName>
</protein>
<evidence type="ECO:0000256" key="4">
    <source>
        <dbReference type="NCBIfam" id="TIGR00152"/>
    </source>
</evidence>
<reference evidence="6 8" key="2">
    <citation type="submission" date="2018-06" db="EMBL/GenBank/DDBJ databases">
        <authorList>
            <consortium name="Pathogen Informatics"/>
            <person name="Doyle S."/>
        </authorList>
    </citation>
    <scope>NUCLEOTIDE SEQUENCE [LARGE SCALE GENOMIC DNA]</scope>
    <source>
        <strain evidence="6 8">NCTC9810</strain>
    </source>
</reference>
<dbReference type="UniPathway" id="UPA00241">
    <property type="reaction ID" value="UER00356"/>
</dbReference>
<name>A0A2I1M6N9_9FIRM</name>
<dbReference type="CDD" id="cd02022">
    <property type="entry name" value="DPCK"/>
    <property type="match status" value="1"/>
</dbReference>
<dbReference type="InterPro" id="IPR001977">
    <property type="entry name" value="Depp_CoAkinase"/>
</dbReference>
<keyword evidence="3" id="KW-0963">Cytoplasm</keyword>
<evidence type="ECO:0000256" key="3">
    <source>
        <dbReference type="HAMAP-Rule" id="MF_00376"/>
    </source>
</evidence>
<evidence type="ECO:0000313" key="7">
    <source>
        <dbReference type="Proteomes" id="UP000234335"/>
    </source>
</evidence>
<keyword evidence="1 3" id="KW-0547">Nucleotide-binding</keyword>
<comment type="subcellular location">
    <subcellularLocation>
        <location evidence="3">Cytoplasm</location>
    </subcellularLocation>
</comment>
<dbReference type="Gene3D" id="3.40.50.300">
    <property type="entry name" value="P-loop containing nucleotide triphosphate hydrolases"/>
    <property type="match status" value="1"/>
</dbReference>
<keyword evidence="2 3" id="KW-0067">ATP-binding</keyword>
<keyword evidence="3" id="KW-0173">Coenzyme A biosynthesis</keyword>
<keyword evidence="3 6" id="KW-0808">Transferase</keyword>
<evidence type="ECO:0000313" key="6">
    <source>
        <dbReference type="EMBL" id="SUU92664.1"/>
    </source>
</evidence>
<dbReference type="GO" id="GO:0005524">
    <property type="term" value="F:ATP binding"/>
    <property type="evidence" value="ECO:0007669"/>
    <property type="project" value="UniProtKB-UniRule"/>
</dbReference>
<comment type="function">
    <text evidence="3">Catalyzes the phosphorylation of the 3'-hydroxyl group of dephosphocoenzyme A to form coenzyme A.</text>
</comment>
<dbReference type="PROSITE" id="PS51219">
    <property type="entry name" value="DPCK"/>
    <property type="match status" value="1"/>
</dbReference>
<proteinExistence type="inferred from homology"/>
<sequence>MSPSKIVITGTIASGKSTLCKLLESKGFIVISADEINKSLLNPGAINYESIKKSGEFDKAFINESLDKEKLGQIIFSDENKLKKLNKITHRNILNEINKQIDLIDEKAVFVEIPLYFQMEVKFDADEVWLVVADYETQIKRLMDRDNINLSYAKAKIESQRKLINMKENSDVVFDNSTSVENLNEKLEEILVQKDLL</sequence>
<gene>
    <name evidence="3 6" type="primary">coaE</name>
    <name evidence="5" type="ORF">CYJ34_07125</name>
    <name evidence="6" type="ORF">NCTC9810_01000</name>
</gene>
<evidence type="ECO:0000313" key="5">
    <source>
        <dbReference type="EMBL" id="PKZ15785.1"/>
    </source>
</evidence>
<dbReference type="PANTHER" id="PTHR10695:SF46">
    <property type="entry name" value="BIFUNCTIONAL COENZYME A SYNTHASE-RELATED"/>
    <property type="match status" value="1"/>
</dbReference>
<feature type="binding site" evidence="3">
    <location>
        <begin position="13"/>
        <end position="18"/>
    </location>
    <ligand>
        <name>ATP</name>
        <dbReference type="ChEBI" id="CHEBI:30616"/>
    </ligand>
</feature>
<dbReference type="SUPFAM" id="SSF52540">
    <property type="entry name" value="P-loop containing nucleoside triphosphate hydrolases"/>
    <property type="match status" value="1"/>
</dbReference>
<dbReference type="EC" id="2.7.1.24" evidence="3 4"/>
<evidence type="ECO:0000256" key="2">
    <source>
        <dbReference type="ARBA" id="ARBA00022840"/>
    </source>
</evidence>
<dbReference type="Proteomes" id="UP000255124">
    <property type="component" value="Unassembled WGS sequence"/>
</dbReference>
<dbReference type="GO" id="GO:0015937">
    <property type="term" value="P:coenzyme A biosynthetic process"/>
    <property type="evidence" value="ECO:0007669"/>
    <property type="project" value="UniProtKB-UniRule"/>
</dbReference>
<keyword evidence="7" id="KW-1185">Reference proteome</keyword>
<comment type="similarity">
    <text evidence="3">Belongs to the CoaE family.</text>
</comment>
<accession>A0A2I1M6N9</accession>
<evidence type="ECO:0000313" key="8">
    <source>
        <dbReference type="Proteomes" id="UP000255124"/>
    </source>
</evidence>
<dbReference type="EMBL" id="UFTA01000002">
    <property type="protein sequence ID" value="SUU92664.1"/>
    <property type="molecule type" value="Genomic_DNA"/>
</dbReference>
<dbReference type="GO" id="GO:0005737">
    <property type="term" value="C:cytoplasm"/>
    <property type="evidence" value="ECO:0007669"/>
    <property type="project" value="UniProtKB-SubCell"/>
</dbReference>
<dbReference type="RefSeq" id="WP_101540603.1">
    <property type="nucleotide sequence ID" value="NZ_JAPJPW010000002.1"/>
</dbReference>
<dbReference type="NCBIfam" id="TIGR00152">
    <property type="entry name" value="dephospho-CoA kinase"/>
    <property type="match status" value="1"/>
</dbReference>